<evidence type="ECO:0000256" key="7">
    <source>
        <dbReference type="SAM" id="Phobius"/>
    </source>
</evidence>
<gene>
    <name evidence="9" type="ORF">ACFPRA_10340</name>
</gene>
<accession>A0ABW0TLN4</accession>
<keyword evidence="4 7" id="KW-0812">Transmembrane</keyword>
<feature type="transmembrane region" description="Helical" evidence="7">
    <location>
        <begin position="7"/>
        <end position="29"/>
    </location>
</feature>
<evidence type="ECO:0000259" key="8">
    <source>
        <dbReference type="Pfam" id="PF00892"/>
    </source>
</evidence>
<proteinExistence type="inferred from homology"/>
<feature type="transmembrane region" description="Helical" evidence="7">
    <location>
        <begin position="130"/>
        <end position="151"/>
    </location>
</feature>
<comment type="similarity">
    <text evidence="2">Belongs to the EamA transporter family.</text>
</comment>
<dbReference type="RefSeq" id="WP_381433717.1">
    <property type="nucleotide sequence ID" value="NZ_JBHSNO010000005.1"/>
</dbReference>
<feature type="transmembrane region" description="Helical" evidence="7">
    <location>
        <begin position="183"/>
        <end position="202"/>
    </location>
</feature>
<comment type="caution">
    <text evidence="9">The sequence shown here is derived from an EMBL/GenBank/DDBJ whole genome shotgun (WGS) entry which is preliminary data.</text>
</comment>
<sequence length="304" mass="33408">MDRFKGIVMIVLGGIFWGASGPMLEWILVNSGMSVPSVLIIRLLLAGLLILAFLKIKGQKITLPLRQKVWVRQLVIFGVFGMLGVQYAFLASIDESNAVIATLFQFLAPIYIIIFISFRQKTWPPIAQVLGIAVTFIGLFLLLTNGTLAGFTLSKIALFWGIVVGLAFAFYTLYPVRLMQEWGVLLMVGWAMLIGGLALFAMNSVTFFKELHHLLEWRMTGMLVLVILVGTLAFVLFLASMKYISPVETSVLSSFEPLTAMVISVLWLGHMLGIWQTAGAIIMLGGVTWLSIAGGKAKVTSDKT</sequence>
<dbReference type="PANTHER" id="PTHR32322">
    <property type="entry name" value="INNER MEMBRANE TRANSPORTER"/>
    <property type="match status" value="1"/>
</dbReference>
<dbReference type="InterPro" id="IPR037185">
    <property type="entry name" value="EmrE-like"/>
</dbReference>
<reference evidence="10" key="1">
    <citation type="journal article" date="2019" name="Int. J. Syst. Evol. Microbiol.">
        <title>The Global Catalogue of Microorganisms (GCM) 10K type strain sequencing project: providing services to taxonomists for standard genome sequencing and annotation.</title>
        <authorList>
            <consortium name="The Broad Institute Genomics Platform"/>
            <consortium name="The Broad Institute Genome Sequencing Center for Infectious Disease"/>
            <person name="Wu L."/>
            <person name="Ma J."/>
        </authorList>
    </citation>
    <scope>NUCLEOTIDE SEQUENCE [LARGE SCALE GENOMIC DNA]</scope>
    <source>
        <strain evidence="10">CGMCC 4.1434</strain>
    </source>
</reference>
<dbReference type="Pfam" id="PF00892">
    <property type="entry name" value="EamA"/>
    <property type="match status" value="2"/>
</dbReference>
<evidence type="ECO:0000256" key="6">
    <source>
        <dbReference type="ARBA" id="ARBA00023136"/>
    </source>
</evidence>
<feature type="transmembrane region" description="Helical" evidence="7">
    <location>
        <begin position="251"/>
        <end position="268"/>
    </location>
</feature>
<evidence type="ECO:0000256" key="5">
    <source>
        <dbReference type="ARBA" id="ARBA00022989"/>
    </source>
</evidence>
<name>A0ABW0TLN4_9BACL</name>
<feature type="domain" description="EamA" evidence="8">
    <location>
        <begin position="156"/>
        <end position="291"/>
    </location>
</feature>
<feature type="transmembrane region" description="Helical" evidence="7">
    <location>
        <begin position="274"/>
        <end position="293"/>
    </location>
</feature>
<protein>
    <submittedName>
        <fullName evidence="9">DMT family transporter</fullName>
    </submittedName>
</protein>
<feature type="transmembrane region" description="Helical" evidence="7">
    <location>
        <begin position="35"/>
        <end position="54"/>
    </location>
</feature>
<dbReference type="EMBL" id="JBHSNO010000005">
    <property type="protein sequence ID" value="MFC5589288.1"/>
    <property type="molecule type" value="Genomic_DNA"/>
</dbReference>
<feature type="transmembrane region" description="Helical" evidence="7">
    <location>
        <begin position="157"/>
        <end position="176"/>
    </location>
</feature>
<keyword evidence="6 7" id="KW-0472">Membrane</keyword>
<dbReference type="SUPFAM" id="SSF103481">
    <property type="entry name" value="Multidrug resistance efflux transporter EmrE"/>
    <property type="match status" value="2"/>
</dbReference>
<evidence type="ECO:0000256" key="3">
    <source>
        <dbReference type="ARBA" id="ARBA00022475"/>
    </source>
</evidence>
<keyword evidence="3" id="KW-1003">Cell membrane</keyword>
<keyword evidence="10" id="KW-1185">Reference proteome</keyword>
<evidence type="ECO:0000313" key="9">
    <source>
        <dbReference type="EMBL" id="MFC5589288.1"/>
    </source>
</evidence>
<keyword evidence="5 7" id="KW-1133">Transmembrane helix</keyword>
<evidence type="ECO:0000256" key="2">
    <source>
        <dbReference type="ARBA" id="ARBA00007362"/>
    </source>
</evidence>
<comment type="subcellular location">
    <subcellularLocation>
        <location evidence="1">Cell membrane</location>
        <topology evidence="1">Multi-pass membrane protein</topology>
    </subcellularLocation>
</comment>
<feature type="transmembrane region" description="Helical" evidence="7">
    <location>
        <begin position="222"/>
        <end position="239"/>
    </location>
</feature>
<feature type="transmembrane region" description="Helical" evidence="7">
    <location>
        <begin position="99"/>
        <end position="118"/>
    </location>
</feature>
<dbReference type="PANTHER" id="PTHR32322:SF18">
    <property type="entry name" value="S-ADENOSYLMETHIONINE_S-ADENOSYLHOMOCYSTEINE TRANSPORTER"/>
    <property type="match status" value="1"/>
</dbReference>
<dbReference type="Proteomes" id="UP001596109">
    <property type="component" value="Unassembled WGS sequence"/>
</dbReference>
<dbReference type="InterPro" id="IPR050638">
    <property type="entry name" value="AA-Vitamin_Transporters"/>
</dbReference>
<organism evidence="9 10">
    <name type="scientific">Sporosarcina soli</name>
    <dbReference type="NCBI Taxonomy" id="334736"/>
    <lineage>
        <taxon>Bacteria</taxon>
        <taxon>Bacillati</taxon>
        <taxon>Bacillota</taxon>
        <taxon>Bacilli</taxon>
        <taxon>Bacillales</taxon>
        <taxon>Caryophanaceae</taxon>
        <taxon>Sporosarcina</taxon>
    </lineage>
</organism>
<feature type="domain" description="EamA" evidence="8">
    <location>
        <begin position="5"/>
        <end position="143"/>
    </location>
</feature>
<evidence type="ECO:0000256" key="1">
    <source>
        <dbReference type="ARBA" id="ARBA00004651"/>
    </source>
</evidence>
<evidence type="ECO:0000256" key="4">
    <source>
        <dbReference type="ARBA" id="ARBA00022692"/>
    </source>
</evidence>
<evidence type="ECO:0000313" key="10">
    <source>
        <dbReference type="Proteomes" id="UP001596109"/>
    </source>
</evidence>
<dbReference type="InterPro" id="IPR000620">
    <property type="entry name" value="EamA_dom"/>
</dbReference>
<feature type="transmembrane region" description="Helical" evidence="7">
    <location>
        <begin position="74"/>
        <end position="93"/>
    </location>
</feature>